<feature type="transmembrane region" description="Helical" evidence="11">
    <location>
        <begin position="64"/>
        <end position="81"/>
    </location>
</feature>
<keyword evidence="3" id="KW-0633">Potassium transport</keyword>
<keyword evidence="10 13" id="KW-0407">Ion channel</keyword>
<feature type="domain" description="Potassium channel" evidence="12">
    <location>
        <begin position="160"/>
        <end position="232"/>
    </location>
</feature>
<dbReference type="GO" id="GO:0016020">
    <property type="term" value="C:membrane"/>
    <property type="evidence" value="ECO:0007669"/>
    <property type="project" value="UniProtKB-SubCell"/>
</dbReference>
<dbReference type="SUPFAM" id="SSF81324">
    <property type="entry name" value="Voltage-gated potassium channels"/>
    <property type="match status" value="1"/>
</dbReference>
<dbReference type="Pfam" id="PF07885">
    <property type="entry name" value="Ion_trans_2"/>
    <property type="match status" value="1"/>
</dbReference>
<dbReference type="InterPro" id="IPR027359">
    <property type="entry name" value="Volt_channel_dom_sf"/>
</dbReference>
<feature type="transmembrane region" description="Helical" evidence="11">
    <location>
        <begin position="183"/>
        <end position="200"/>
    </location>
</feature>
<feature type="transmembrane region" description="Helical" evidence="11">
    <location>
        <begin position="152"/>
        <end position="171"/>
    </location>
</feature>
<keyword evidence="2" id="KW-0813">Transport</keyword>
<keyword evidence="4 11" id="KW-0812">Transmembrane</keyword>
<dbReference type="EMBL" id="CADCTL010000182">
    <property type="protein sequence ID" value="CAA9261732.1"/>
    <property type="molecule type" value="Genomic_DNA"/>
</dbReference>
<dbReference type="Gene3D" id="1.20.120.350">
    <property type="entry name" value="Voltage-gated potassium channels. Chain C"/>
    <property type="match status" value="1"/>
</dbReference>
<evidence type="ECO:0000259" key="12">
    <source>
        <dbReference type="Pfam" id="PF07885"/>
    </source>
</evidence>
<dbReference type="PRINTS" id="PR01463">
    <property type="entry name" value="EAGCHANLFMLY"/>
</dbReference>
<feature type="transmembrane region" description="Helical" evidence="11">
    <location>
        <begin position="39"/>
        <end position="58"/>
    </location>
</feature>
<comment type="subcellular location">
    <subcellularLocation>
        <location evidence="1">Membrane</location>
        <topology evidence="1">Multi-pass membrane protein</topology>
    </subcellularLocation>
</comment>
<evidence type="ECO:0000256" key="4">
    <source>
        <dbReference type="ARBA" id="ARBA00022692"/>
    </source>
</evidence>
<evidence type="ECO:0000256" key="3">
    <source>
        <dbReference type="ARBA" id="ARBA00022538"/>
    </source>
</evidence>
<proteinExistence type="predicted"/>
<evidence type="ECO:0000313" key="13">
    <source>
        <dbReference type="EMBL" id="CAA9261732.1"/>
    </source>
</evidence>
<keyword evidence="9 11" id="KW-0472">Membrane</keyword>
<dbReference type="Gene3D" id="1.10.287.70">
    <property type="match status" value="1"/>
</dbReference>
<feature type="transmembrane region" description="Helical" evidence="11">
    <location>
        <begin position="212"/>
        <end position="229"/>
    </location>
</feature>
<evidence type="ECO:0000256" key="7">
    <source>
        <dbReference type="ARBA" id="ARBA00022989"/>
    </source>
</evidence>
<evidence type="ECO:0000256" key="10">
    <source>
        <dbReference type="ARBA" id="ARBA00023303"/>
    </source>
</evidence>
<dbReference type="GO" id="GO:0005249">
    <property type="term" value="F:voltage-gated potassium channel activity"/>
    <property type="evidence" value="ECO:0007669"/>
    <property type="project" value="InterPro"/>
</dbReference>
<protein>
    <submittedName>
        <fullName evidence="13">Potassium voltage-gated channel subfamily KQT possible potassium channel, VIC family</fullName>
    </submittedName>
</protein>
<keyword evidence="8" id="KW-0406">Ion transport</keyword>
<organism evidence="13">
    <name type="scientific">uncultured Acetobacteraceae bacterium</name>
    <dbReference type="NCBI Taxonomy" id="169975"/>
    <lineage>
        <taxon>Bacteria</taxon>
        <taxon>Pseudomonadati</taxon>
        <taxon>Pseudomonadota</taxon>
        <taxon>Alphaproteobacteria</taxon>
        <taxon>Acetobacterales</taxon>
        <taxon>Acetobacteraceae</taxon>
        <taxon>environmental samples</taxon>
    </lineage>
</organism>
<keyword evidence="6" id="KW-0630">Potassium</keyword>
<dbReference type="AlphaFoldDB" id="A0A6J4IWU1"/>
<evidence type="ECO:0000256" key="5">
    <source>
        <dbReference type="ARBA" id="ARBA00022826"/>
    </source>
</evidence>
<accession>A0A6J4IWU1</accession>
<dbReference type="PANTHER" id="PTHR10027:SF10">
    <property type="entry name" value="SLOWPOKE 2, ISOFORM D"/>
    <property type="match status" value="1"/>
</dbReference>
<name>A0A6J4IWU1_9PROT</name>
<evidence type="ECO:0000256" key="8">
    <source>
        <dbReference type="ARBA" id="ARBA00023065"/>
    </source>
</evidence>
<keyword evidence="5" id="KW-0631">Potassium channel</keyword>
<gene>
    <name evidence="13" type="ORF">AVDCRST_MAG04-2603</name>
</gene>
<evidence type="ECO:0000256" key="11">
    <source>
        <dbReference type="SAM" id="Phobius"/>
    </source>
</evidence>
<dbReference type="InterPro" id="IPR003938">
    <property type="entry name" value="K_chnl_volt-dep_EAG/ELK/ERG"/>
</dbReference>
<reference evidence="13" key="1">
    <citation type="submission" date="2020-02" db="EMBL/GenBank/DDBJ databases">
        <authorList>
            <person name="Meier V. D."/>
        </authorList>
    </citation>
    <scope>NUCLEOTIDE SEQUENCE</scope>
    <source>
        <strain evidence="13">AVDCRST_MAG04</strain>
    </source>
</reference>
<feature type="transmembrane region" description="Helical" evidence="11">
    <location>
        <begin position="102"/>
        <end position="121"/>
    </location>
</feature>
<dbReference type="InterPro" id="IPR047871">
    <property type="entry name" value="K_chnl_Slo-like"/>
</dbReference>
<keyword evidence="7 11" id="KW-1133">Transmembrane helix</keyword>
<evidence type="ECO:0000256" key="2">
    <source>
        <dbReference type="ARBA" id="ARBA00022448"/>
    </source>
</evidence>
<dbReference type="PANTHER" id="PTHR10027">
    <property type="entry name" value="CALCIUM-ACTIVATED POTASSIUM CHANNEL ALPHA CHAIN"/>
    <property type="match status" value="1"/>
</dbReference>
<dbReference type="InterPro" id="IPR013099">
    <property type="entry name" value="K_chnl_dom"/>
</dbReference>
<evidence type="ECO:0000256" key="9">
    <source>
        <dbReference type="ARBA" id="ARBA00023136"/>
    </source>
</evidence>
<evidence type="ECO:0000256" key="1">
    <source>
        <dbReference type="ARBA" id="ARBA00004141"/>
    </source>
</evidence>
<sequence length="272" mass="29503">MSAGAPPADALPGPRPGGVRARLRELFEGDTLQGRRFRLGLLVLDLTSLALVAIVSFLPRHPAVLAFEAALGLVLLAEFVARNYASSRLGRDLLRPSALADIAAIFSLLAAPFVTHGLGFLRALRFLRVLHSCRLAISLGGDFPFFRRNEEVIIAAAQLLVFVFIMTGLVFETQIGRNDHIRNYGDALYFTVTTLTTTGFGDITLPGTGGRMLSVAIMIFGVTLFLRLAQALFRPAKITFECPTCALSRHEPDAVHCKACGTVLRIPDEGRD</sequence>
<evidence type="ECO:0000256" key="6">
    <source>
        <dbReference type="ARBA" id="ARBA00022958"/>
    </source>
</evidence>